<keyword evidence="3" id="KW-0560">Oxidoreductase</keyword>
<dbReference type="InterPro" id="IPR036291">
    <property type="entry name" value="NAD(P)-bd_dom_sf"/>
</dbReference>
<keyword evidence="2" id="KW-0521">NADP</keyword>
<dbReference type="InterPro" id="IPR057326">
    <property type="entry name" value="KR_dom"/>
</dbReference>
<name>A0A9W8YP06_9PEZI</name>
<keyword evidence="6" id="KW-1185">Reference proteome</keyword>
<dbReference type="OrthoDB" id="47007at2759"/>
<dbReference type="SUPFAM" id="SSF51735">
    <property type="entry name" value="NAD(P)-binding Rossmann-fold domains"/>
    <property type="match status" value="1"/>
</dbReference>
<protein>
    <recommendedName>
        <fullName evidence="4">Ketoreductase domain-containing protein</fullName>
    </recommendedName>
</protein>
<evidence type="ECO:0000256" key="2">
    <source>
        <dbReference type="ARBA" id="ARBA00022857"/>
    </source>
</evidence>
<dbReference type="EMBL" id="JAPEVB010000004">
    <property type="protein sequence ID" value="KAJ4388622.1"/>
    <property type="molecule type" value="Genomic_DNA"/>
</dbReference>
<feature type="domain" description="Ketoreductase" evidence="4">
    <location>
        <begin position="13"/>
        <end position="198"/>
    </location>
</feature>
<accession>A0A9W8YP06</accession>
<gene>
    <name evidence="5" type="ORF">N0V93_006081</name>
</gene>
<proteinExistence type="inferred from homology"/>
<dbReference type="SMART" id="SM00822">
    <property type="entry name" value="PKS_KR"/>
    <property type="match status" value="1"/>
</dbReference>
<dbReference type="Gene3D" id="3.40.50.720">
    <property type="entry name" value="NAD(P)-binding Rossmann-like Domain"/>
    <property type="match status" value="1"/>
</dbReference>
<comment type="caution">
    <text evidence="5">The sequence shown here is derived from an EMBL/GenBank/DDBJ whole genome shotgun (WGS) entry which is preliminary data.</text>
</comment>
<dbReference type="PANTHER" id="PTHR48107:SF7">
    <property type="entry name" value="RE15974P"/>
    <property type="match status" value="1"/>
</dbReference>
<evidence type="ECO:0000256" key="3">
    <source>
        <dbReference type="ARBA" id="ARBA00023002"/>
    </source>
</evidence>
<dbReference type="FunFam" id="3.40.50.720:FF:000374">
    <property type="entry name" value="3-oxoacyl-(Acyl-carrier-protein) reductase"/>
    <property type="match status" value="1"/>
</dbReference>
<dbReference type="PRINTS" id="PR00081">
    <property type="entry name" value="GDHRDH"/>
</dbReference>
<evidence type="ECO:0000256" key="1">
    <source>
        <dbReference type="ARBA" id="ARBA00006484"/>
    </source>
</evidence>
<reference evidence="5" key="1">
    <citation type="submission" date="2022-10" db="EMBL/GenBank/DDBJ databases">
        <title>Tapping the CABI collections for fungal endophytes: first genome assemblies for Collariella, Neodidymelliopsis, Ascochyta clinopodiicola, Didymella pomorum, Didymosphaeria variabile, Neocosmospora piperis and Neocucurbitaria cava.</title>
        <authorList>
            <person name="Hill R."/>
        </authorList>
    </citation>
    <scope>NUCLEOTIDE SEQUENCE</scope>
    <source>
        <strain evidence="5">IMI 355082</strain>
    </source>
</reference>
<dbReference type="InterPro" id="IPR002347">
    <property type="entry name" value="SDR_fam"/>
</dbReference>
<evidence type="ECO:0000259" key="4">
    <source>
        <dbReference type="SMART" id="SM00822"/>
    </source>
</evidence>
<dbReference type="AlphaFoldDB" id="A0A9W8YP06"/>
<dbReference type="PRINTS" id="PR00080">
    <property type="entry name" value="SDRFAMILY"/>
</dbReference>
<dbReference type="Proteomes" id="UP001140453">
    <property type="component" value="Unassembled WGS sequence"/>
</dbReference>
<dbReference type="GO" id="GO:0016614">
    <property type="term" value="F:oxidoreductase activity, acting on CH-OH group of donors"/>
    <property type="evidence" value="ECO:0007669"/>
    <property type="project" value="UniProtKB-ARBA"/>
</dbReference>
<evidence type="ECO:0000313" key="5">
    <source>
        <dbReference type="EMBL" id="KAJ4388622.1"/>
    </source>
</evidence>
<dbReference type="InterPro" id="IPR020904">
    <property type="entry name" value="Sc_DH/Rdtase_CS"/>
</dbReference>
<sequence length="258" mass="26643">MTSAAPSLSLTGKVVIVTGASRGIGAGIAMSLAERGAKLALVYTSESSIALTTALADKINNLGTGAQAITVRADSRDLSSPAKIVSETRAAFGDTIHVLVNNAGHGEAEQPLEKIDVDAFNRMFEINVRGPLFLTQAVQPHLPSHGGRIIFISSIGAQIGVPGVGIYNATKGALNSLTRTLSNELAPKGHTVNAVSPGPTESDMFRKLPQDVIDSVLEQTPAGRVGTADDIGAVVGFLAEEQSRWVTGQILNVAGGLV</sequence>
<comment type="similarity">
    <text evidence="1">Belongs to the short-chain dehydrogenases/reductases (SDR) family.</text>
</comment>
<dbReference type="PANTHER" id="PTHR48107">
    <property type="entry name" value="NADPH-DEPENDENT ALDEHYDE REDUCTASE-LIKE PROTEIN, CHLOROPLASTIC-RELATED"/>
    <property type="match status" value="1"/>
</dbReference>
<dbReference type="Pfam" id="PF13561">
    <property type="entry name" value="adh_short_C2"/>
    <property type="match status" value="1"/>
</dbReference>
<dbReference type="PROSITE" id="PS00061">
    <property type="entry name" value="ADH_SHORT"/>
    <property type="match status" value="1"/>
</dbReference>
<organism evidence="5 6">
    <name type="scientific">Gnomoniopsis smithogilvyi</name>
    <dbReference type="NCBI Taxonomy" id="1191159"/>
    <lineage>
        <taxon>Eukaryota</taxon>
        <taxon>Fungi</taxon>
        <taxon>Dikarya</taxon>
        <taxon>Ascomycota</taxon>
        <taxon>Pezizomycotina</taxon>
        <taxon>Sordariomycetes</taxon>
        <taxon>Sordariomycetidae</taxon>
        <taxon>Diaporthales</taxon>
        <taxon>Gnomoniaceae</taxon>
        <taxon>Gnomoniopsis</taxon>
    </lineage>
</organism>
<evidence type="ECO:0000313" key="6">
    <source>
        <dbReference type="Proteomes" id="UP001140453"/>
    </source>
</evidence>